<gene>
    <name evidence="1" type="ORF">CA982_11225</name>
</gene>
<comment type="caution">
    <text evidence="1">The sequence shown here is derived from an EMBL/GenBank/DDBJ whole genome shotgun (WGS) entry which is preliminary data.</text>
</comment>
<evidence type="ECO:0000313" key="1">
    <source>
        <dbReference type="EMBL" id="OUC78636.1"/>
    </source>
</evidence>
<accession>A0A243QCU2</accession>
<dbReference type="Proteomes" id="UP000194632">
    <property type="component" value="Unassembled WGS sequence"/>
</dbReference>
<keyword evidence="2" id="KW-1185">Reference proteome</keyword>
<name>A0A243QCU2_9ACTN</name>
<dbReference type="AlphaFoldDB" id="A0A243QCU2"/>
<organism evidence="1 2">
    <name type="scientific">Gordonia lacunae</name>
    <dbReference type="NCBI Taxonomy" id="417102"/>
    <lineage>
        <taxon>Bacteria</taxon>
        <taxon>Bacillati</taxon>
        <taxon>Actinomycetota</taxon>
        <taxon>Actinomycetes</taxon>
        <taxon>Mycobacteriales</taxon>
        <taxon>Gordoniaceae</taxon>
        <taxon>Gordonia</taxon>
    </lineage>
</organism>
<evidence type="ECO:0000313" key="2">
    <source>
        <dbReference type="Proteomes" id="UP000194632"/>
    </source>
</evidence>
<proteinExistence type="predicted"/>
<sequence>MSTEAQYVQMSEGHLRAHPDLVDDPNFRRMFPGRGEAFFEALRAGDTLPPNSVDIGKVPEFMLNLPGVEIDNYSTLYDPQFDRARTATEHREGW</sequence>
<protein>
    <submittedName>
        <fullName evidence="1">Uncharacterized protein</fullName>
    </submittedName>
</protein>
<dbReference type="RefSeq" id="WP_086535427.1">
    <property type="nucleotide sequence ID" value="NZ_NGFO01000011.1"/>
</dbReference>
<dbReference type="EMBL" id="NGFO01000011">
    <property type="protein sequence ID" value="OUC78636.1"/>
    <property type="molecule type" value="Genomic_DNA"/>
</dbReference>
<reference evidence="1 2" key="1">
    <citation type="submission" date="2017-05" db="EMBL/GenBank/DDBJ databases">
        <title>Biotechnological potential of actinobacteria isolated from South African environments.</title>
        <authorList>
            <person name="Le Roes-Hill M."/>
            <person name="Prins A."/>
            <person name="Durrell K.A."/>
        </authorList>
    </citation>
    <scope>NUCLEOTIDE SEQUENCE [LARGE SCALE GENOMIC DNA]</scope>
    <source>
        <strain evidence="1">BS2</strain>
    </source>
</reference>